<reference evidence="2" key="1">
    <citation type="submission" date="2016-06" db="EMBL/GenBank/DDBJ databases">
        <authorList>
            <person name="Varghese N."/>
            <person name="Submissions Spin"/>
        </authorList>
    </citation>
    <scope>NUCLEOTIDE SEQUENCE [LARGE SCALE GENOMIC DNA]</scope>
    <source>
        <strain evidence="2">DSM 43909</strain>
    </source>
</reference>
<evidence type="ECO:0000313" key="2">
    <source>
        <dbReference type="Proteomes" id="UP000198242"/>
    </source>
</evidence>
<keyword evidence="2" id="KW-1185">Reference proteome</keyword>
<gene>
    <name evidence="1" type="ORF">GA0074695_5413</name>
</gene>
<sequence>MVGRLALPIMTEPAWLTETRATYDTAAVDYARLLPDVGEGPLDRGMLAAFLLAVRPEGTVAR</sequence>
<organism evidence="1 2">
    <name type="scientific">Micromonospora viridifaciens</name>
    <dbReference type="NCBI Taxonomy" id="1881"/>
    <lineage>
        <taxon>Bacteria</taxon>
        <taxon>Bacillati</taxon>
        <taxon>Actinomycetota</taxon>
        <taxon>Actinomycetes</taxon>
        <taxon>Micromonosporales</taxon>
        <taxon>Micromonosporaceae</taxon>
        <taxon>Micromonospora</taxon>
    </lineage>
</organism>
<dbReference type="EMBL" id="LT607411">
    <property type="protein sequence ID" value="SCF30827.1"/>
    <property type="molecule type" value="Genomic_DNA"/>
</dbReference>
<protein>
    <submittedName>
        <fullName evidence="1">Uncharacterized protein</fullName>
    </submittedName>
</protein>
<dbReference type="AlphaFoldDB" id="A0A1C4ZCX6"/>
<name>A0A1C4ZCX6_MICVI</name>
<dbReference type="Proteomes" id="UP000198242">
    <property type="component" value="Chromosome I"/>
</dbReference>
<proteinExistence type="predicted"/>
<accession>A0A1C4ZCX6</accession>
<evidence type="ECO:0000313" key="1">
    <source>
        <dbReference type="EMBL" id="SCF30827.1"/>
    </source>
</evidence>